<dbReference type="Pfam" id="PF00225">
    <property type="entry name" value="Kinesin"/>
    <property type="match status" value="1"/>
</dbReference>
<evidence type="ECO:0000256" key="2">
    <source>
        <dbReference type="ARBA" id="ARBA00022701"/>
    </source>
</evidence>
<reference evidence="11" key="3">
    <citation type="submission" date="2020-12" db="UniProtKB">
        <authorList>
            <consortium name="EnsemblPlants"/>
        </authorList>
    </citation>
    <scope>IDENTIFICATION</scope>
</reference>
<keyword evidence="6 7" id="KW-0505">Motor protein</keyword>
<evidence type="ECO:0000256" key="1">
    <source>
        <dbReference type="ARBA" id="ARBA00007310"/>
    </source>
</evidence>
<evidence type="ECO:0000313" key="11">
    <source>
        <dbReference type="EnsemblPlants" id="Pp3c14_1560V3.3"/>
    </source>
</evidence>
<gene>
    <name evidence="11" type="primary">LOC112291565</name>
</gene>
<dbReference type="AlphaFoldDB" id="A0A7I4AQI9"/>
<feature type="compositionally biased region" description="Basic and acidic residues" evidence="9">
    <location>
        <begin position="646"/>
        <end position="655"/>
    </location>
</feature>
<dbReference type="Gene3D" id="3.40.850.10">
    <property type="entry name" value="Kinesin motor domain"/>
    <property type="match status" value="1"/>
</dbReference>
<accession>A0A7I4AQI9</accession>
<dbReference type="GeneID" id="112291565"/>
<dbReference type="PANTHER" id="PTHR47968:SF23">
    <property type="entry name" value="KINESIN-LIKE PROTEIN KIN-7A"/>
    <property type="match status" value="1"/>
</dbReference>
<dbReference type="EnsemblPlants" id="Pp3c14_1560V3.2">
    <property type="protein sequence ID" value="Pp3c14_1560V3.2"/>
    <property type="gene ID" value="Pp3c14_1560"/>
</dbReference>
<feature type="region of interest" description="Disordered" evidence="9">
    <location>
        <begin position="646"/>
        <end position="762"/>
    </location>
</feature>
<keyword evidence="12" id="KW-1185">Reference proteome</keyword>
<feature type="binding site" evidence="7">
    <location>
        <begin position="108"/>
        <end position="115"/>
    </location>
    <ligand>
        <name>ATP</name>
        <dbReference type="ChEBI" id="CHEBI:30616"/>
    </ligand>
</feature>
<dbReference type="InterPro" id="IPR027640">
    <property type="entry name" value="Kinesin-like_fam"/>
</dbReference>
<evidence type="ECO:0000256" key="9">
    <source>
        <dbReference type="SAM" id="MobiDB-lite"/>
    </source>
</evidence>
<feature type="compositionally biased region" description="Polar residues" evidence="9">
    <location>
        <begin position="675"/>
        <end position="690"/>
    </location>
</feature>
<dbReference type="KEGG" id="ppp:112291565"/>
<dbReference type="Proteomes" id="UP000006727">
    <property type="component" value="Chromosome 14"/>
</dbReference>
<dbReference type="PANTHER" id="PTHR47968">
    <property type="entry name" value="CENTROMERE PROTEIN E"/>
    <property type="match status" value="1"/>
</dbReference>
<dbReference type="SMART" id="SM00129">
    <property type="entry name" value="KISc"/>
    <property type="match status" value="1"/>
</dbReference>
<keyword evidence="4 7" id="KW-0067">ATP-binding</keyword>
<feature type="coiled-coil region" evidence="8">
    <location>
        <begin position="355"/>
        <end position="440"/>
    </location>
</feature>
<dbReference type="Gramene" id="Pp3c14_1560V3.3">
    <property type="protein sequence ID" value="Pp3c14_1560V3.3"/>
    <property type="gene ID" value="Pp3c14_1560"/>
</dbReference>
<dbReference type="CDD" id="cd01374">
    <property type="entry name" value="KISc_CENP_E"/>
    <property type="match status" value="1"/>
</dbReference>
<dbReference type="OrthoDB" id="3176171at2759"/>
<keyword evidence="3 7" id="KW-0547">Nucleotide-binding</keyword>
<evidence type="ECO:0000256" key="5">
    <source>
        <dbReference type="ARBA" id="ARBA00023054"/>
    </source>
</evidence>
<comment type="similarity">
    <text evidence="1">Belongs to the TRAFAC class myosin-kinesin ATPase superfamily. Kinesin family. KIN-7 subfamily.</text>
</comment>
<dbReference type="InterPro" id="IPR036961">
    <property type="entry name" value="Kinesin_motor_dom_sf"/>
</dbReference>
<reference evidence="11 12" key="1">
    <citation type="journal article" date="2008" name="Science">
        <title>The Physcomitrella genome reveals evolutionary insights into the conquest of land by plants.</title>
        <authorList>
            <person name="Rensing S."/>
            <person name="Lang D."/>
            <person name="Zimmer A."/>
            <person name="Terry A."/>
            <person name="Salamov A."/>
            <person name="Shapiro H."/>
            <person name="Nishiyama T."/>
            <person name="Perroud P.-F."/>
            <person name="Lindquist E."/>
            <person name="Kamisugi Y."/>
            <person name="Tanahashi T."/>
            <person name="Sakakibara K."/>
            <person name="Fujita T."/>
            <person name="Oishi K."/>
            <person name="Shin-I T."/>
            <person name="Kuroki Y."/>
            <person name="Toyoda A."/>
            <person name="Suzuki Y."/>
            <person name="Hashimoto A."/>
            <person name="Yamaguchi K."/>
            <person name="Sugano A."/>
            <person name="Kohara Y."/>
            <person name="Fujiyama A."/>
            <person name="Anterola A."/>
            <person name="Aoki S."/>
            <person name="Ashton N."/>
            <person name="Barbazuk W.B."/>
            <person name="Barker E."/>
            <person name="Bennetzen J."/>
            <person name="Bezanilla M."/>
            <person name="Blankenship R."/>
            <person name="Cho S.H."/>
            <person name="Dutcher S."/>
            <person name="Estelle M."/>
            <person name="Fawcett J.A."/>
            <person name="Gundlach H."/>
            <person name="Hanada K."/>
            <person name="Heyl A."/>
            <person name="Hicks K.A."/>
            <person name="Hugh J."/>
            <person name="Lohr M."/>
            <person name="Mayer K."/>
            <person name="Melkozernov A."/>
            <person name="Murata T."/>
            <person name="Nelson D."/>
            <person name="Pils B."/>
            <person name="Prigge M."/>
            <person name="Reiss B."/>
            <person name="Renner T."/>
            <person name="Rombauts S."/>
            <person name="Rushton P."/>
            <person name="Sanderfoot A."/>
            <person name="Schween G."/>
            <person name="Shiu S.-H."/>
            <person name="Stueber K."/>
            <person name="Theodoulou F.L."/>
            <person name="Tu H."/>
            <person name="Van de Peer Y."/>
            <person name="Verrier P.J."/>
            <person name="Waters E."/>
            <person name="Wood A."/>
            <person name="Yang L."/>
            <person name="Cove D."/>
            <person name="Cuming A."/>
            <person name="Hasebe M."/>
            <person name="Lucas S."/>
            <person name="Mishler D.B."/>
            <person name="Reski R."/>
            <person name="Grigoriev I."/>
            <person name="Quatrano R.S."/>
            <person name="Boore J.L."/>
        </authorList>
    </citation>
    <scope>NUCLEOTIDE SEQUENCE [LARGE SCALE GENOMIC DNA]</scope>
    <source>
        <strain evidence="11 12">cv. Gransden 2004</strain>
    </source>
</reference>
<dbReference type="InterPro" id="IPR001752">
    <property type="entry name" value="Kinesin_motor_dom"/>
</dbReference>
<dbReference type="PRINTS" id="PR00380">
    <property type="entry name" value="KINESINHEAVY"/>
</dbReference>
<dbReference type="EMBL" id="ABEU02000014">
    <property type="status" value="NOT_ANNOTATED_CDS"/>
    <property type="molecule type" value="Genomic_DNA"/>
</dbReference>
<proteinExistence type="inferred from homology"/>
<dbReference type="FunFam" id="3.40.850.10:FF:000016">
    <property type="entry name" value="Kinesin-like protein"/>
    <property type="match status" value="1"/>
</dbReference>
<feature type="compositionally biased region" description="Polar residues" evidence="9">
    <location>
        <begin position="735"/>
        <end position="751"/>
    </location>
</feature>
<evidence type="ECO:0000256" key="3">
    <source>
        <dbReference type="ARBA" id="ARBA00022741"/>
    </source>
</evidence>
<feature type="domain" description="Kinesin motor" evidence="10">
    <location>
        <begin position="22"/>
        <end position="346"/>
    </location>
</feature>
<protein>
    <recommendedName>
        <fullName evidence="10">Kinesin motor domain-containing protein</fullName>
    </recommendedName>
</protein>
<dbReference type="RefSeq" id="XP_024394922.1">
    <property type="nucleotide sequence ID" value="XM_024539154.2"/>
</dbReference>
<dbReference type="SUPFAM" id="SSF52540">
    <property type="entry name" value="P-loop containing nucleoside triphosphate hydrolases"/>
    <property type="match status" value="1"/>
</dbReference>
<dbReference type="GO" id="GO:0008017">
    <property type="term" value="F:microtubule binding"/>
    <property type="evidence" value="ECO:0007669"/>
    <property type="project" value="InterPro"/>
</dbReference>
<evidence type="ECO:0000256" key="4">
    <source>
        <dbReference type="ARBA" id="ARBA00022840"/>
    </source>
</evidence>
<name>A0A7I4AQI9_PHYPA</name>
<dbReference type="GO" id="GO:0005874">
    <property type="term" value="C:microtubule"/>
    <property type="evidence" value="ECO:0007669"/>
    <property type="project" value="UniProtKB-KW"/>
</dbReference>
<dbReference type="Pfam" id="PF11995">
    <property type="entry name" value="DUF3490"/>
    <property type="match status" value="1"/>
</dbReference>
<evidence type="ECO:0000313" key="12">
    <source>
        <dbReference type="Proteomes" id="UP000006727"/>
    </source>
</evidence>
<dbReference type="InterPro" id="IPR021881">
    <property type="entry name" value="NACK_C"/>
</dbReference>
<dbReference type="EnsemblPlants" id="Pp3c14_1560V3.3">
    <property type="protein sequence ID" value="Pp3c14_1560V3.3"/>
    <property type="gene ID" value="Pp3c14_1560"/>
</dbReference>
<organism evidence="11 12">
    <name type="scientific">Physcomitrium patens</name>
    <name type="common">Spreading-leaved earth moss</name>
    <name type="synonym">Physcomitrella patens</name>
    <dbReference type="NCBI Taxonomy" id="3218"/>
    <lineage>
        <taxon>Eukaryota</taxon>
        <taxon>Viridiplantae</taxon>
        <taxon>Streptophyta</taxon>
        <taxon>Embryophyta</taxon>
        <taxon>Bryophyta</taxon>
        <taxon>Bryophytina</taxon>
        <taxon>Bryopsida</taxon>
        <taxon>Funariidae</taxon>
        <taxon>Funariales</taxon>
        <taxon>Funariaceae</taxon>
        <taxon>Physcomitrium</taxon>
    </lineage>
</organism>
<dbReference type="FunCoup" id="A0A7I4AQI9">
    <property type="interactions" value="451"/>
</dbReference>
<dbReference type="Gramene" id="Pp3c14_1560V3.2">
    <property type="protein sequence ID" value="Pp3c14_1560V3.2"/>
    <property type="gene ID" value="Pp3c14_1560"/>
</dbReference>
<dbReference type="InterPro" id="IPR027417">
    <property type="entry name" value="P-loop_NTPase"/>
</dbReference>
<evidence type="ECO:0000256" key="8">
    <source>
        <dbReference type="SAM" id="Coils"/>
    </source>
</evidence>
<keyword evidence="2" id="KW-0493">Microtubule</keyword>
<keyword evidence="5 8" id="KW-0175">Coiled coil</keyword>
<evidence type="ECO:0000256" key="7">
    <source>
        <dbReference type="PROSITE-ProRule" id="PRU00283"/>
    </source>
</evidence>
<dbReference type="Gramene" id="Pp3c14_1560V3.4">
    <property type="protein sequence ID" value="Pp3c14_1560V3.4"/>
    <property type="gene ID" value="Pp3c14_1560"/>
</dbReference>
<dbReference type="PROSITE" id="PS50067">
    <property type="entry name" value="KINESIN_MOTOR_2"/>
    <property type="match status" value="1"/>
</dbReference>
<dbReference type="GO" id="GO:0007018">
    <property type="term" value="P:microtubule-based movement"/>
    <property type="evidence" value="ECO:0007669"/>
    <property type="project" value="InterPro"/>
</dbReference>
<evidence type="ECO:0000259" key="10">
    <source>
        <dbReference type="PROSITE" id="PS50067"/>
    </source>
</evidence>
<dbReference type="InterPro" id="IPR019821">
    <property type="entry name" value="Kinesin_motor_CS"/>
</dbReference>
<dbReference type="EnsemblPlants" id="Pp3c14_1560V3.4">
    <property type="protein sequence ID" value="Pp3c14_1560V3.4"/>
    <property type="gene ID" value="Pp3c14_1560"/>
</dbReference>
<feature type="compositionally biased region" description="Basic and acidic residues" evidence="9">
    <location>
        <begin position="712"/>
        <end position="722"/>
    </location>
</feature>
<dbReference type="GO" id="GO:0003777">
    <property type="term" value="F:microtubule motor activity"/>
    <property type="evidence" value="ECO:0007669"/>
    <property type="project" value="InterPro"/>
</dbReference>
<evidence type="ECO:0000256" key="6">
    <source>
        <dbReference type="ARBA" id="ARBA00023175"/>
    </source>
</evidence>
<dbReference type="GO" id="GO:0005524">
    <property type="term" value="F:ATP binding"/>
    <property type="evidence" value="ECO:0007669"/>
    <property type="project" value="UniProtKB-UniRule"/>
</dbReference>
<dbReference type="PROSITE" id="PS00411">
    <property type="entry name" value="KINESIN_MOTOR_1"/>
    <property type="match status" value="1"/>
</dbReference>
<sequence>MTVAIERGGGAQLTRVRSGEEKIYVTVRVRPLSAKEVARSDASDWVCTSEQSIAFKHALQERSPFPAAYTLDRVFGPDCLTRRVYEEGAKDVALSALTGLNSTIFAYGQTSSGKTYTMRGVTESAIADIFEYIEHNTDREFLLKASALEIYNEVVKDLLTPEGVPLRLLDDKEKGTVVDKLKEEVIRDISHLRQLIKICEAQRQVGETSLNDTSSRSHQIIRLTVESHPSGVSPGIPSASLIASLNFVDLAGSERASQTHADGTRLREGAHINRSLLTLSTCIRKLSGGSAKKGHIPFRDSKLTRILQHSLGGNARTAIICTMSPAHSHVEQSRNTLAFATRAKEVTNTTHINMVVSDKVLVKQLQKEVARLEAELKVPDPTTEITSSEALLHAKDLQIQKMEEELRELELERDAAQARLEEVRRKLEEEEVAKRLAEEAAMKLAVEAANRPPSTPGPLSISRTPLSISTNRRRWSDSGDYLTRKYEEGNQHPQTPPSQMRLKGPAMSVRQSTAASVMLVQEIRNLETLQDELGEDANRALEALQKEVECLRLAQAGMNHDAASTVQKLQDELQTMHSLRSSTSKFRSLESKEGVDTLRQSLSLNQVTLRQELSRLGGKDKSDADAAIATLEEQLESVQRSLDKMVRANEARSPKEAGGVSKTRGRRRNAPPTPSASMTRQRLTSDTPSSPAARRTLRYSNSENNENAPPRVLRDNNPHNAEEPATPRGKGHLTQGVSPSKRNLNTSQSKESPGGAHERSNLVDLRKMQNLFKTAAEDNIKSIRTYVTDLKERVAKLQYQKQLLVCQVLELEAGGLDDEEVEGDDHLNDDELDLQPVQSLDSWKLQFDQQRALILEMWDTCNVSIVHRTQFYLLFNGDPADSIYMEVELRRLTWLQENFNAESQGNQCNANTLEEQLIHRAHSPSSSNSTKSLKRERDLLAKQMSRRLPNEEREDLYIRWGVPLDTKQRKLQLVYKLWADPHNLRHVEASAEVVSRIVGIINPGCAPKEMFALNFTLPNHAETPGMFGWNGLSALLQHF</sequence>
<feature type="compositionally biased region" description="Polar residues" evidence="9">
    <location>
        <begin position="698"/>
        <end position="707"/>
    </location>
</feature>
<reference evidence="11 12" key="2">
    <citation type="journal article" date="2018" name="Plant J.">
        <title>The Physcomitrella patens chromosome-scale assembly reveals moss genome structure and evolution.</title>
        <authorList>
            <person name="Lang D."/>
            <person name="Ullrich K.K."/>
            <person name="Murat F."/>
            <person name="Fuchs J."/>
            <person name="Jenkins J."/>
            <person name="Haas F.B."/>
            <person name="Piednoel M."/>
            <person name="Gundlach H."/>
            <person name="Van Bel M."/>
            <person name="Meyberg R."/>
            <person name="Vives C."/>
            <person name="Morata J."/>
            <person name="Symeonidi A."/>
            <person name="Hiss M."/>
            <person name="Muchero W."/>
            <person name="Kamisugi Y."/>
            <person name="Saleh O."/>
            <person name="Blanc G."/>
            <person name="Decker E.L."/>
            <person name="van Gessel N."/>
            <person name="Grimwood J."/>
            <person name="Hayes R.D."/>
            <person name="Graham S.W."/>
            <person name="Gunter L.E."/>
            <person name="McDaniel S.F."/>
            <person name="Hoernstein S.N.W."/>
            <person name="Larsson A."/>
            <person name="Li F.W."/>
            <person name="Perroud P.F."/>
            <person name="Phillips J."/>
            <person name="Ranjan P."/>
            <person name="Rokshar D.S."/>
            <person name="Rothfels C.J."/>
            <person name="Schneider L."/>
            <person name="Shu S."/>
            <person name="Stevenson D.W."/>
            <person name="Thummler F."/>
            <person name="Tillich M."/>
            <person name="Villarreal Aguilar J.C."/>
            <person name="Widiez T."/>
            <person name="Wong G.K."/>
            <person name="Wymore A."/>
            <person name="Zhang Y."/>
            <person name="Zimmer A.D."/>
            <person name="Quatrano R.S."/>
            <person name="Mayer K.F.X."/>
            <person name="Goodstein D."/>
            <person name="Casacuberta J.M."/>
            <person name="Vandepoele K."/>
            <person name="Reski R."/>
            <person name="Cuming A.C."/>
            <person name="Tuskan G.A."/>
            <person name="Maumus F."/>
            <person name="Salse J."/>
            <person name="Schmutz J."/>
            <person name="Rensing S.A."/>
        </authorList>
    </citation>
    <scope>NUCLEOTIDE SEQUENCE [LARGE SCALE GENOMIC DNA]</scope>
    <source>
        <strain evidence="11 12">cv. Gransden 2004</strain>
    </source>
</reference>